<protein>
    <submittedName>
        <fullName evidence="2">Uncharacterized protein</fullName>
    </submittedName>
</protein>
<accession>A0A1E3P424</accession>
<dbReference type="EMBL" id="KV454210">
    <property type="protein sequence ID" value="ODQ60048.1"/>
    <property type="molecule type" value="Genomic_DNA"/>
</dbReference>
<feature type="region of interest" description="Disordered" evidence="1">
    <location>
        <begin position="46"/>
        <end position="70"/>
    </location>
</feature>
<dbReference type="GeneID" id="30202016"/>
<dbReference type="Proteomes" id="UP000094112">
    <property type="component" value="Unassembled WGS sequence"/>
</dbReference>
<sequence>MFKSGVRITKYHQRLYAHGRLSIQLQRKYLLNTPASGSCALFSSSQTNVGNSQASTSYNTGRSESLGDNTDSQLLELDPPFLHYNEFLQTDEHGITTLETFSEYFDLTFGLFRIGFKEKIPVELIPKILMSSPSPASGYWKFPKPVQGKKEHHASLVLPKRFRRINQIEIEEFDQREIERGISKEFNKLNEFFNIKCSIMTKQKVFQVLSNIADANVSHLIDGPESESGIKTMCLKYIFGPVLQIINLINRPSILLKLTEQEPTCHKRADLTIKNCGSGSSCILEFERSLPSVHDIRKMEPTEILEIEGFEQTIQSIISSNTTLGILTSYKTTIIIEMDWDKCWFDHDTCKLKLRMLSIDNDQPLMTLKGILIYFLSKHLVYNSSAEKKRKLRDLVEWARREHILNLSYEERQKHYHELCESFVSECSPKEMINIELNFQEDQSLKFMESDISDMEKELNFFQLQKRHFPKDLMDVNDKGDDLVFVKLFNPISFPLGEDAFENQAILEEKYSYELYQLKQLQETESRKQLSLSNFKLWKSGFVQIRNEKSQLLCVGEMMAFVHKGSDIENSKPLPLMTKSDMLSQALGKLERYHQEGFGLGEYLEVEPIVALHNGEISLLGSKNYKGEVPYDRRIFERQVLKQCIDDGEILEL</sequence>
<evidence type="ECO:0000313" key="3">
    <source>
        <dbReference type="Proteomes" id="UP000094112"/>
    </source>
</evidence>
<dbReference type="AlphaFoldDB" id="A0A1E3P424"/>
<evidence type="ECO:0000313" key="2">
    <source>
        <dbReference type="EMBL" id="ODQ60048.1"/>
    </source>
</evidence>
<evidence type="ECO:0000256" key="1">
    <source>
        <dbReference type="SAM" id="MobiDB-lite"/>
    </source>
</evidence>
<gene>
    <name evidence="2" type="ORF">WICANDRAFT_78670</name>
</gene>
<proteinExistence type="predicted"/>
<organism evidence="2 3">
    <name type="scientific">Wickerhamomyces anomalus (strain ATCC 58044 / CBS 1984 / NCYC 433 / NRRL Y-366-8)</name>
    <name type="common">Yeast</name>
    <name type="synonym">Hansenula anomala</name>
    <dbReference type="NCBI Taxonomy" id="683960"/>
    <lineage>
        <taxon>Eukaryota</taxon>
        <taxon>Fungi</taxon>
        <taxon>Dikarya</taxon>
        <taxon>Ascomycota</taxon>
        <taxon>Saccharomycotina</taxon>
        <taxon>Saccharomycetes</taxon>
        <taxon>Phaffomycetales</taxon>
        <taxon>Wickerhamomycetaceae</taxon>
        <taxon>Wickerhamomyces</taxon>
    </lineage>
</organism>
<reference evidence="2 3" key="1">
    <citation type="journal article" date="2016" name="Proc. Natl. Acad. Sci. U.S.A.">
        <title>Comparative genomics of biotechnologically important yeasts.</title>
        <authorList>
            <person name="Riley R."/>
            <person name="Haridas S."/>
            <person name="Wolfe K.H."/>
            <person name="Lopes M.R."/>
            <person name="Hittinger C.T."/>
            <person name="Goeker M."/>
            <person name="Salamov A.A."/>
            <person name="Wisecaver J.H."/>
            <person name="Long T.M."/>
            <person name="Calvey C.H."/>
            <person name="Aerts A.L."/>
            <person name="Barry K.W."/>
            <person name="Choi C."/>
            <person name="Clum A."/>
            <person name="Coughlan A.Y."/>
            <person name="Deshpande S."/>
            <person name="Douglass A.P."/>
            <person name="Hanson S.J."/>
            <person name="Klenk H.-P."/>
            <person name="LaButti K.M."/>
            <person name="Lapidus A."/>
            <person name="Lindquist E.A."/>
            <person name="Lipzen A.M."/>
            <person name="Meier-Kolthoff J.P."/>
            <person name="Ohm R.A."/>
            <person name="Otillar R.P."/>
            <person name="Pangilinan J.L."/>
            <person name="Peng Y."/>
            <person name="Rokas A."/>
            <person name="Rosa C.A."/>
            <person name="Scheuner C."/>
            <person name="Sibirny A.A."/>
            <person name="Slot J.C."/>
            <person name="Stielow J.B."/>
            <person name="Sun H."/>
            <person name="Kurtzman C.P."/>
            <person name="Blackwell M."/>
            <person name="Grigoriev I.V."/>
            <person name="Jeffries T.W."/>
        </authorList>
    </citation>
    <scope>NUCLEOTIDE SEQUENCE [LARGE SCALE GENOMIC DNA]</scope>
    <source>
        <strain evidence="3">ATCC 58044 / CBS 1984 / NCYC 433 / NRRL Y-366-8</strain>
    </source>
</reference>
<keyword evidence="3" id="KW-1185">Reference proteome</keyword>
<name>A0A1E3P424_WICAA</name>
<dbReference type="RefSeq" id="XP_019039255.1">
    <property type="nucleotide sequence ID" value="XM_019184770.1"/>
</dbReference>